<dbReference type="CDD" id="cd01514">
    <property type="entry name" value="Elongation_Factor_C"/>
    <property type="match status" value="1"/>
</dbReference>
<dbReference type="PANTHER" id="PTHR43261">
    <property type="entry name" value="TRANSLATION ELONGATION FACTOR G-RELATED"/>
    <property type="match status" value="1"/>
</dbReference>
<protein>
    <submittedName>
        <fullName evidence="5">Ribosome-releasing factor 2, mitochondrial</fullName>
    </submittedName>
</protein>
<proteinExistence type="predicted"/>
<dbReference type="Proteomes" id="UP001498398">
    <property type="component" value="Unassembled WGS sequence"/>
</dbReference>
<dbReference type="Pfam" id="PF22042">
    <property type="entry name" value="EF-G_D2"/>
    <property type="match status" value="1"/>
</dbReference>
<dbReference type="InterPro" id="IPR000640">
    <property type="entry name" value="EFG_V-like"/>
</dbReference>
<organism evidence="5 6">
    <name type="scientific">Marasmiellus scandens</name>
    <dbReference type="NCBI Taxonomy" id="2682957"/>
    <lineage>
        <taxon>Eukaryota</taxon>
        <taxon>Fungi</taxon>
        <taxon>Dikarya</taxon>
        <taxon>Basidiomycota</taxon>
        <taxon>Agaricomycotina</taxon>
        <taxon>Agaricomycetes</taxon>
        <taxon>Agaricomycetidae</taxon>
        <taxon>Agaricales</taxon>
        <taxon>Marasmiineae</taxon>
        <taxon>Omphalotaceae</taxon>
        <taxon>Marasmiellus</taxon>
    </lineage>
</organism>
<dbReference type="Gene3D" id="2.40.30.10">
    <property type="entry name" value="Translation factors"/>
    <property type="match status" value="1"/>
</dbReference>
<keyword evidence="3" id="KW-0342">GTP-binding</keyword>
<dbReference type="InterPro" id="IPR031157">
    <property type="entry name" value="G_TR_CS"/>
</dbReference>
<keyword evidence="1" id="KW-0547">Nucleotide-binding</keyword>
<evidence type="ECO:0000313" key="5">
    <source>
        <dbReference type="EMBL" id="KAK7470541.1"/>
    </source>
</evidence>
<evidence type="ECO:0000313" key="6">
    <source>
        <dbReference type="Proteomes" id="UP001498398"/>
    </source>
</evidence>
<reference evidence="5 6" key="1">
    <citation type="submission" date="2024-01" db="EMBL/GenBank/DDBJ databases">
        <title>A draft genome for the cacao thread blight pathogen Marasmiellus scandens.</title>
        <authorList>
            <person name="Baruah I.K."/>
            <person name="Leung J."/>
            <person name="Bukari Y."/>
            <person name="Amoako-Attah I."/>
            <person name="Meinhardt L.W."/>
            <person name="Bailey B.A."/>
            <person name="Cohen S.P."/>
        </authorList>
    </citation>
    <scope>NUCLEOTIDE SEQUENCE [LARGE SCALE GENOMIC DNA]</scope>
    <source>
        <strain evidence="5 6">GH-19</strain>
    </source>
</reference>
<dbReference type="InterPro" id="IPR035647">
    <property type="entry name" value="EFG_III/V"/>
</dbReference>
<dbReference type="InterPro" id="IPR005225">
    <property type="entry name" value="Small_GTP-bd"/>
</dbReference>
<dbReference type="InterPro" id="IPR027417">
    <property type="entry name" value="P-loop_NTPase"/>
</dbReference>
<dbReference type="SMART" id="SM00838">
    <property type="entry name" value="EFG_C"/>
    <property type="match status" value="1"/>
</dbReference>
<dbReference type="Gene3D" id="3.30.70.870">
    <property type="entry name" value="Elongation Factor G (Translational Gtpase), domain 3"/>
    <property type="match status" value="1"/>
</dbReference>
<dbReference type="SUPFAM" id="SSF50447">
    <property type="entry name" value="Translation proteins"/>
    <property type="match status" value="1"/>
</dbReference>
<evidence type="ECO:0000256" key="2">
    <source>
        <dbReference type="ARBA" id="ARBA00022917"/>
    </source>
</evidence>
<gene>
    <name evidence="5" type="primary">MEF2_1</name>
    <name evidence="5" type="ORF">VKT23_001966</name>
</gene>
<feature type="domain" description="Tr-type G" evidence="4">
    <location>
        <begin position="1"/>
        <end position="301"/>
    </location>
</feature>
<dbReference type="Pfam" id="PF00009">
    <property type="entry name" value="GTP_EFTU"/>
    <property type="match status" value="1"/>
</dbReference>
<dbReference type="PROSITE" id="PS51722">
    <property type="entry name" value="G_TR_2"/>
    <property type="match status" value="1"/>
</dbReference>
<name>A0ABR1K2I0_9AGAR</name>
<dbReference type="InterPro" id="IPR053905">
    <property type="entry name" value="EF-G-like_DII"/>
</dbReference>
<comment type="caution">
    <text evidence="5">The sequence shown here is derived from an EMBL/GenBank/DDBJ whole genome shotgun (WGS) entry which is preliminary data.</text>
</comment>
<dbReference type="Gene3D" id="3.30.70.240">
    <property type="match status" value="1"/>
</dbReference>
<dbReference type="InterPro" id="IPR000795">
    <property type="entry name" value="T_Tr_GTP-bd_dom"/>
</dbReference>
<dbReference type="NCBIfam" id="TIGR00231">
    <property type="entry name" value="small_GTP"/>
    <property type="match status" value="1"/>
</dbReference>
<dbReference type="InterPro" id="IPR041095">
    <property type="entry name" value="EFG_II"/>
</dbReference>
<evidence type="ECO:0000256" key="1">
    <source>
        <dbReference type="ARBA" id="ARBA00022741"/>
    </source>
</evidence>
<dbReference type="SUPFAM" id="SSF54980">
    <property type="entry name" value="EF-G C-terminal domain-like"/>
    <property type="match status" value="2"/>
</dbReference>
<dbReference type="PROSITE" id="PS00301">
    <property type="entry name" value="G_TR_1"/>
    <property type="match status" value="1"/>
</dbReference>
<dbReference type="InterPro" id="IPR009000">
    <property type="entry name" value="Transl_B-barrel_sf"/>
</dbReference>
<dbReference type="SUPFAM" id="SSF52540">
    <property type="entry name" value="P-loop containing nucleoside triphosphate hydrolases"/>
    <property type="match status" value="1"/>
</dbReference>
<dbReference type="EMBL" id="JBANRG010000002">
    <property type="protein sequence ID" value="KAK7470541.1"/>
    <property type="molecule type" value="Genomic_DNA"/>
</dbReference>
<dbReference type="Gene3D" id="3.40.50.300">
    <property type="entry name" value="P-loop containing nucleotide triphosphate hydrolases"/>
    <property type="match status" value="1"/>
</dbReference>
<sequence length="741" mass="80703">MALVAHIDSGKTTLTESILFRSSYLSTSGSVDTGSTTTDFLPAERERGITIQSASIPVKWKKWIFNLIDTPGHADFGMEVESASRVVDGAVVLMDSVEGVEAQTKGVWRQLDRYGVSTRMVFLNKLDRPGASFGFSLRSLLAHRLHPHPLALTLPIASFNPRDYSHAEPGIEGLIDLVKWEAWKWDENGEAKCLPLPTDVKELEKLSFLPSDHPIIPHLPSARNQLLENLSMFSEDLMESLLSLPADPSAYLGVKAAQILPALRRSTLENQVLPVLCGSAVKHIGTDLVMNYVGELFASPVDLSADTVRNPPLRMLAWKVGWDSKRGWMTYVRVYSGTLKKQSVVMNATRNQKEKVSKLLLLYASETVEVDELPFGSVGVILGLKYTRTGDTLVSNVGQSPQSQMRDIIPPPAVISASVIPNTHSDLAPVQEALESLSRTDPSVRVDVQDGQILLHGLGALHLEIVEGRLRDEWKAQFELGKRRVSYREALAADLSNVEDHTAEIAGTSVTVKLSIRPLQDGEQGNSLWDGNVVLNKAGEPIASPESSNSSPEAFIAAGIASALSSSPHSSLPMSRVHVQIIDYTSPQPLSMLTGASALIMRKHLRSAGLGQIMEPYFLFKITVPEDSLGKVVKDLTEHGAELQDLGDAGMADELGGYPEDGVYIPPGWLSPSASSLTGSASSPRLKRSIHALAPLSRMLEYNSRLRALSGGHGQFEMANAGFRVVSEPRKMEIMREIGRA</sequence>
<evidence type="ECO:0000259" key="4">
    <source>
        <dbReference type="PROSITE" id="PS51722"/>
    </source>
</evidence>
<keyword evidence="6" id="KW-1185">Reference proteome</keyword>
<accession>A0ABR1K2I0</accession>
<evidence type="ECO:0000256" key="3">
    <source>
        <dbReference type="ARBA" id="ARBA00023134"/>
    </source>
</evidence>
<keyword evidence="2" id="KW-0648">Protein biosynthesis</keyword>
<dbReference type="Pfam" id="PF14492">
    <property type="entry name" value="EFG_III"/>
    <property type="match status" value="1"/>
</dbReference>
<dbReference type="PANTHER" id="PTHR43261:SF1">
    <property type="entry name" value="RIBOSOME-RELEASING FACTOR 2, MITOCHONDRIAL"/>
    <property type="match status" value="1"/>
</dbReference>